<comment type="caution">
    <text evidence="3">The sequence shown here is derived from an EMBL/GenBank/DDBJ whole genome shotgun (WGS) entry which is preliminary data.</text>
</comment>
<keyword evidence="4" id="KW-1185">Reference proteome</keyword>
<dbReference type="RefSeq" id="WP_213888230.1">
    <property type="nucleotide sequence ID" value="NZ_JAGFNU010000003.1"/>
</dbReference>
<comment type="function">
    <text evidence="1">Involved in the assembly of lipopolysaccharide (LPS) at the surface of the outer membrane.</text>
</comment>
<comment type="caution">
    <text evidence="1">Lacks conserved residue(s) required for the propagation of feature annotation.</text>
</comment>
<evidence type="ECO:0000313" key="3">
    <source>
        <dbReference type="EMBL" id="MFB9233305.1"/>
    </source>
</evidence>
<keyword evidence="1" id="KW-0472">Membrane</keyword>
<dbReference type="PANTHER" id="PTHR30189:SF1">
    <property type="entry name" value="LPS-ASSEMBLY PROTEIN LPTD"/>
    <property type="match status" value="1"/>
</dbReference>
<dbReference type="EMBL" id="JBHMEA010000049">
    <property type="protein sequence ID" value="MFB9233305.1"/>
    <property type="molecule type" value="Genomic_DNA"/>
</dbReference>
<evidence type="ECO:0000259" key="2">
    <source>
        <dbReference type="Pfam" id="PF04453"/>
    </source>
</evidence>
<comment type="subcellular location">
    <subcellularLocation>
        <location evidence="1">Cell outer membrane</location>
    </subcellularLocation>
</comment>
<accession>A0ABV5JIM4</accession>
<dbReference type="HAMAP" id="MF_01411">
    <property type="entry name" value="LPS_assembly_LptD"/>
    <property type="match status" value="1"/>
</dbReference>
<feature type="signal peptide" evidence="1">
    <location>
        <begin position="1"/>
        <end position="20"/>
    </location>
</feature>
<dbReference type="Proteomes" id="UP001589683">
    <property type="component" value="Unassembled WGS sequence"/>
</dbReference>
<feature type="domain" description="LptD C-terminal" evidence="2">
    <location>
        <begin position="267"/>
        <end position="609"/>
    </location>
</feature>
<reference evidence="3 4" key="1">
    <citation type="submission" date="2024-09" db="EMBL/GenBank/DDBJ databases">
        <authorList>
            <person name="Sun Q."/>
            <person name="Mori K."/>
        </authorList>
    </citation>
    <scope>NUCLEOTIDE SEQUENCE [LARGE SCALE GENOMIC DNA]</scope>
    <source>
        <strain evidence="3 4">CECT 8726</strain>
    </source>
</reference>
<proteinExistence type="inferred from homology"/>
<dbReference type="InterPro" id="IPR050218">
    <property type="entry name" value="LptD"/>
</dbReference>
<keyword evidence="1" id="KW-0998">Cell outer membrane</keyword>
<evidence type="ECO:0000313" key="4">
    <source>
        <dbReference type="Proteomes" id="UP001589683"/>
    </source>
</evidence>
<name>A0ABV5JIM4_9RHOB</name>
<comment type="subunit">
    <text evidence="1">Component of the lipopolysaccharide transport and assembly complex.</text>
</comment>
<keyword evidence="1" id="KW-0732">Signal</keyword>
<comment type="similarity">
    <text evidence="1">Belongs to the LptD family.</text>
</comment>
<feature type="chain" id="PRO_5044901534" description="LPS-assembly protein LptD" evidence="1">
    <location>
        <begin position="21"/>
        <end position="703"/>
    </location>
</feature>
<organism evidence="3 4">
    <name type="scientific">Pseudohalocynthiibacter aestuariivivens</name>
    <dbReference type="NCBI Taxonomy" id="1591409"/>
    <lineage>
        <taxon>Bacteria</taxon>
        <taxon>Pseudomonadati</taxon>
        <taxon>Pseudomonadota</taxon>
        <taxon>Alphaproteobacteria</taxon>
        <taxon>Rhodobacterales</taxon>
        <taxon>Paracoccaceae</taxon>
        <taxon>Pseudohalocynthiibacter</taxon>
    </lineage>
</organism>
<dbReference type="InterPro" id="IPR020889">
    <property type="entry name" value="LipoPS_assembly_LptD"/>
</dbReference>
<dbReference type="InterPro" id="IPR007543">
    <property type="entry name" value="LptD_C"/>
</dbReference>
<sequence precursor="true">MSRVLCILFALLVLPVSARAQDAASLIADNLQILGSSTIVAEGNVEIFFRGSHLKARRITYDRAGEHLEIEGPVTLIEGDSIIVLADSASLDADLRNGVMRGARMVLDQQLQLAAAEMTRVGGRYTQLYKTVASSCQVCANNPVPLWQIRAERIIHDQEERQLYFDNAQFRVMNIPVMYLPRLRLPDPTLERATGFLTPSLRSTSQLGFGLKIPYFIAIGDDKDITITPYFSSSTKTLELRYRQAFRTGTIDFEGAFSRDDILRDQDRWYLFGEGSFNLPRDYKLNFDIETTSDSSYLLDYGYSDTDRLDSAIELSRTRRDQFFSAGLVFYETLRTTESNSTIPSLVSDIFYQRRFEPAFIGGDADLRFQTHSHSRRSSIPGNLGRDVTRASAGLDWRKDWIVRNGMVAAVLTEANLDFYDVSQGAPGEEDGLFHTITLGSELRWPWAMTSPEGASHIVEPVVQLLWTNENIPNLPNEDSTLLEFDEGNLFALTRYPGTDAYERGFRVNVGGSWTRFDPSGWSLGLTAGRIFRAEDLGQFTAGSGLTGSTSDWLAAIQLKLQNNLSLTNRALFDDTFDFTRNETRVSWRNDRLSLASTYVWLTAAPAEIRPRTSEWIFDSSYRFDDRWTGKTDWRYDFVEKQASRAGVGLEYQSECVKIDLSLSRRFTSSTIVTPATDFGLTISLSGFGVGGSDRNLARSCTS</sequence>
<gene>
    <name evidence="1" type="primary">lptD</name>
    <name evidence="3" type="ORF">ACFFUT_16055</name>
</gene>
<dbReference type="Pfam" id="PF04453">
    <property type="entry name" value="LptD"/>
    <property type="match status" value="1"/>
</dbReference>
<evidence type="ECO:0000256" key="1">
    <source>
        <dbReference type="HAMAP-Rule" id="MF_01411"/>
    </source>
</evidence>
<dbReference type="PANTHER" id="PTHR30189">
    <property type="entry name" value="LPS-ASSEMBLY PROTEIN"/>
    <property type="match status" value="1"/>
</dbReference>
<protein>
    <recommendedName>
        <fullName evidence="1">LPS-assembly protein LptD</fullName>
    </recommendedName>
</protein>